<protein>
    <submittedName>
        <fullName evidence="2">Uncharacterized protein</fullName>
    </submittedName>
</protein>
<proteinExistence type="predicted"/>
<dbReference type="AlphaFoldDB" id="A0A8H6ZJ01"/>
<sequence length="401" mass="43427">MEERLSERSANASAEHALPGGCGARESSSKLCKMFPTPAAPRTRYSRIVDAPTHEQRRGQPARNASSSVRLSASTCLLHSPLPAFFTLHSPCLPTPLARPISRSIVSYRLILLFSSTPIQCSSPRRLRGPHTLSLSHALFPPSRPSSANDDCASSACTITTHFARTPSSSTPTRFTGRREVGEHGGVADVSEDKRCAVESEDGKSKGDGEGPAGTEQRTLTVRPRAARLVQVQNAAKLMCAARGEATAVQVVVEGGITTIDALIATGSSLTPLRERSPFPFFYACALILDIGPSPSSSSPRLPPAPPPSHSASLCVDPPSRDRRSPATRSFRLVTPDPKAQREAEQDAASLDLKRTRLHRFVHVQFCKTFFARLRIYFFPLSYFGSSYFRSVFTPKNGEAV</sequence>
<dbReference type="Proteomes" id="UP000623467">
    <property type="component" value="Unassembled WGS sequence"/>
</dbReference>
<feature type="region of interest" description="Disordered" evidence="1">
    <location>
        <begin position="167"/>
        <end position="222"/>
    </location>
</feature>
<keyword evidence="3" id="KW-1185">Reference proteome</keyword>
<feature type="region of interest" description="Disordered" evidence="1">
    <location>
        <begin position="296"/>
        <end position="329"/>
    </location>
</feature>
<name>A0A8H6ZJ01_9AGAR</name>
<feature type="compositionally biased region" description="Basic and acidic residues" evidence="1">
    <location>
        <begin position="191"/>
        <end position="209"/>
    </location>
</feature>
<gene>
    <name evidence="2" type="ORF">MSAN_00251600</name>
</gene>
<accession>A0A8H6ZJ01</accession>
<evidence type="ECO:0000313" key="3">
    <source>
        <dbReference type="Proteomes" id="UP000623467"/>
    </source>
</evidence>
<reference evidence="2" key="1">
    <citation type="submission" date="2020-05" db="EMBL/GenBank/DDBJ databases">
        <title>Mycena genomes resolve the evolution of fungal bioluminescence.</title>
        <authorList>
            <person name="Tsai I.J."/>
        </authorList>
    </citation>
    <scope>NUCLEOTIDE SEQUENCE</scope>
    <source>
        <strain evidence="2">160909Yilan</strain>
    </source>
</reference>
<comment type="caution">
    <text evidence="2">The sequence shown here is derived from an EMBL/GenBank/DDBJ whole genome shotgun (WGS) entry which is preliminary data.</text>
</comment>
<organism evidence="2 3">
    <name type="scientific">Mycena sanguinolenta</name>
    <dbReference type="NCBI Taxonomy" id="230812"/>
    <lineage>
        <taxon>Eukaryota</taxon>
        <taxon>Fungi</taxon>
        <taxon>Dikarya</taxon>
        <taxon>Basidiomycota</taxon>
        <taxon>Agaricomycotina</taxon>
        <taxon>Agaricomycetes</taxon>
        <taxon>Agaricomycetidae</taxon>
        <taxon>Agaricales</taxon>
        <taxon>Marasmiineae</taxon>
        <taxon>Mycenaceae</taxon>
        <taxon>Mycena</taxon>
    </lineage>
</organism>
<dbReference type="EMBL" id="JACAZH010000001">
    <property type="protein sequence ID" value="KAF7378262.1"/>
    <property type="molecule type" value="Genomic_DNA"/>
</dbReference>
<evidence type="ECO:0000313" key="2">
    <source>
        <dbReference type="EMBL" id="KAF7378262.1"/>
    </source>
</evidence>
<evidence type="ECO:0000256" key="1">
    <source>
        <dbReference type="SAM" id="MobiDB-lite"/>
    </source>
</evidence>
<feature type="region of interest" description="Disordered" evidence="1">
    <location>
        <begin position="1"/>
        <end position="27"/>
    </location>
</feature>